<reference evidence="2" key="3">
    <citation type="submission" date="2020-12" db="UniProtKB">
        <authorList>
            <consortium name="EnsemblPlants"/>
        </authorList>
    </citation>
    <scope>IDENTIFICATION</scope>
</reference>
<dbReference type="Gramene" id="Pp3c21_1310V3.1">
    <property type="protein sequence ID" value="PAC:32916400.CDS.1"/>
    <property type="gene ID" value="Pp3c21_1310"/>
</dbReference>
<name>A0A2K1IQA8_PHYPA</name>
<dbReference type="EnsemblPlants" id="Pp3c21_1310V3.1">
    <property type="protein sequence ID" value="PAC:32916400.CDS.1"/>
    <property type="gene ID" value="Pp3c21_1310"/>
</dbReference>
<evidence type="ECO:0000313" key="3">
    <source>
        <dbReference type="Proteomes" id="UP000006727"/>
    </source>
</evidence>
<organism evidence="1">
    <name type="scientific">Physcomitrium patens</name>
    <name type="common">Spreading-leaved earth moss</name>
    <name type="synonym">Physcomitrella patens</name>
    <dbReference type="NCBI Taxonomy" id="3218"/>
    <lineage>
        <taxon>Eukaryota</taxon>
        <taxon>Viridiplantae</taxon>
        <taxon>Streptophyta</taxon>
        <taxon>Embryophyta</taxon>
        <taxon>Bryophyta</taxon>
        <taxon>Bryophytina</taxon>
        <taxon>Bryopsida</taxon>
        <taxon>Funariidae</taxon>
        <taxon>Funariales</taxon>
        <taxon>Funariaceae</taxon>
        <taxon>Physcomitrium</taxon>
    </lineage>
</organism>
<reference evidence="1 3" key="2">
    <citation type="journal article" date="2018" name="Plant J.">
        <title>The Physcomitrella patens chromosome-scale assembly reveals moss genome structure and evolution.</title>
        <authorList>
            <person name="Lang D."/>
            <person name="Ullrich K.K."/>
            <person name="Murat F."/>
            <person name="Fuchs J."/>
            <person name="Jenkins J."/>
            <person name="Haas F.B."/>
            <person name="Piednoel M."/>
            <person name="Gundlach H."/>
            <person name="Van Bel M."/>
            <person name="Meyberg R."/>
            <person name="Vives C."/>
            <person name="Morata J."/>
            <person name="Symeonidi A."/>
            <person name="Hiss M."/>
            <person name="Muchero W."/>
            <person name="Kamisugi Y."/>
            <person name="Saleh O."/>
            <person name="Blanc G."/>
            <person name="Decker E.L."/>
            <person name="van Gessel N."/>
            <person name="Grimwood J."/>
            <person name="Hayes R.D."/>
            <person name="Graham S.W."/>
            <person name="Gunter L.E."/>
            <person name="McDaniel S.F."/>
            <person name="Hoernstein S.N.W."/>
            <person name="Larsson A."/>
            <person name="Li F.W."/>
            <person name="Perroud P.F."/>
            <person name="Phillips J."/>
            <person name="Ranjan P."/>
            <person name="Rokshar D.S."/>
            <person name="Rothfels C.J."/>
            <person name="Schneider L."/>
            <person name="Shu S."/>
            <person name="Stevenson D.W."/>
            <person name="Thummler F."/>
            <person name="Tillich M."/>
            <person name="Villarreal Aguilar J.C."/>
            <person name="Widiez T."/>
            <person name="Wong G.K."/>
            <person name="Wymore A."/>
            <person name="Zhang Y."/>
            <person name="Zimmer A.D."/>
            <person name="Quatrano R.S."/>
            <person name="Mayer K.F.X."/>
            <person name="Goodstein D."/>
            <person name="Casacuberta J.M."/>
            <person name="Vandepoele K."/>
            <person name="Reski R."/>
            <person name="Cuming A.C."/>
            <person name="Tuskan G.A."/>
            <person name="Maumus F."/>
            <person name="Salse J."/>
            <person name="Schmutz J."/>
            <person name="Rensing S.A."/>
        </authorList>
    </citation>
    <scope>NUCLEOTIDE SEQUENCE [LARGE SCALE GENOMIC DNA]</scope>
    <source>
        <strain evidence="2 3">cv. Gransden 2004</strain>
    </source>
</reference>
<gene>
    <name evidence="1" type="ORF">PHYPA_025591</name>
</gene>
<dbReference type="InParanoid" id="A0A2K1IQA8"/>
<protein>
    <submittedName>
        <fullName evidence="1 2">Uncharacterized protein</fullName>
    </submittedName>
</protein>
<dbReference type="Proteomes" id="UP000006727">
    <property type="component" value="Chromosome 21"/>
</dbReference>
<reference evidence="1 3" key="1">
    <citation type="journal article" date="2008" name="Science">
        <title>The Physcomitrella genome reveals evolutionary insights into the conquest of land by plants.</title>
        <authorList>
            <person name="Rensing S."/>
            <person name="Lang D."/>
            <person name="Zimmer A."/>
            <person name="Terry A."/>
            <person name="Salamov A."/>
            <person name="Shapiro H."/>
            <person name="Nishiyama T."/>
            <person name="Perroud P.-F."/>
            <person name="Lindquist E."/>
            <person name="Kamisugi Y."/>
            <person name="Tanahashi T."/>
            <person name="Sakakibara K."/>
            <person name="Fujita T."/>
            <person name="Oishi K."/>
            <person name="Shin-I T."/>
            <person name="Kuroki Y."/>
            <person name="Toyoda A."/>
            <person name="Suzuki Y."/>
            <person name="Hashimoto A."/>
            <person name="Yamaguchi K."/>
            <person name="Sugano A."/>
            <person name="Kohara Y."/>
            <person name="Fujiyama A."/>
            <person name="Anterola A."/>
            <person name="Aoki S."/>
            <person name="Ashton N."/>
            <person name="Barbazuk W.B."/>
            <person name="Barker E."/>
            <person name="Bennetzen J."/>
            <person name="Bezanilla M."/>
            <person name="Blankenship R."/>
            <person name="Cho S.H."/>
            <person name="Dutcher S."/>
            <person name="Estelle M."/>
            <person name="Fawcett J.A."/>
            <person name="Gundlach H."/>
            <person name="Hanada K."/>
            <person name="Heyl A."/>
            <person name="Hicks K.A."/>
            <person name="Hugh J."/>
            <person name="Lohr M."/>
            <person name="Mayer K."/>
            <person name="Melkozernov A."/>
            <person name="Murata T."/>
            <person name="Nelson D."/>
            <person name="Pils B."/>
            <person name="Prigge M."/>
            <person name="Reiss B."/>
            <person name="Renner T."/>
            <person name="Rombauts S."/>
            <person name="Rushton P."/>
            <person name="Sanderfoot A."/>
            <person name="Schween G."/>
            <person name="Shiu S.-H."/>
            <person name="Stueber K."/>
            <person name="Theodoulou F.L."/>
            <person name="Tu H."/>
            <person name="Van de Peer Y."/>
            <person name="Verrier P.J."/>
            <person name="Waters E."/>
            <person name="Wood A."/>
            <person name="Yang L."/>
            <person name="Cove D."/>
            <person name="Cuming A."/>
            <person name="Hasebe M."/>
            <person name="Lucas S."/>
            <person name="Mishler D.B."/>
            <person name="Reski R."/>
            <person name="Grigoriev I."/>
            <person name="Quatrano R.S."/>
            <person name="Boore J.L."/>
        </authorList>
    </citation>
    <scope>NUCLEOTIDE SEQUENCE [LARGE SCALE GENOMIC DNA]</scope>
    <source>
        <strain evidence="2 3">cv. Gransden 2004</strain>
    </source>
</reference>
<proteinExistence type="predicted"/>
<dbReference type="AlphaFoldDB" id="A0A2K1IQA8"/>
<accession>A0A2K1IQA8</accession>
<sequence>MLLFSGPLPRRYYFTRAQSPAPSVTRSSHRAELFHPPCPADTSAFFLDSLYSQFPGLSCLRQRRRLPVTTDGDVWCPYKREMRGDDGCCCCFCCSRKVWFGLVWFVLAWLGDHHSDGQCLDRLQLIDSPCRDVVSIADILCHFRLFDRQRSLCSAKRLVSVFAVLVEASLVDIITQLFQEFETTCTRNDVDAIDNLLSQIEAHRFLDYFAGTCVAQVVTSLT</sequence>
<dbReference type="EMBL" id="ABEU02000021">
    <property type="protein sequence ID" value="PNR31470.1"/>
    <property type="molecule type" value="Genomic_DNA"/>
</dbReference>
<evidence type="ECO:0000313" key="1">
    <source>
        <dbReference type="EMBL" id="PNR31470.1"/>
    </source>
</evidence>
<evidence type="ECO:0000313" key="2">
    <source>
        <dbReference type="EnsemblPlants" id="PAC:32916400.CDS.1"/>
    </source>
</evidence>
<keyword evidence="3" id="KW-1185">Reference proteome</keyword>